<sequence length="86" mass="10148">MDTPNKNEHRLKYNKVHPKTVKNTPYLNKPYTLSRTKDLQNRLTEATERIHAQEKQIFELLATIKDLSQSVKLLEAPKRKKFLGIF</sequence>
<dbReference type="Proteomes" id="UP000092575">
    <property type="component" value="Unassembled WGS sequence"/>
</dbReference>
<dbReference type="EMBL" id="LXTW01000005">
    <property type="protein sequence ID" value="OBX86541.1"/>
    <property type="molecule type" value="Genomic_DNA"/>
</dbReference>
<comment type="caution">
    <text evidence="1">The sequence shown here is derived from an EMBL/GenBank/DDBJ whole genome shotgun (WGS) entry which is preliminary data.</text>
</comment>
<proteinExistence type="predicted"/>
<dbReference type="STRING" id="478.A7456_09450"/>
<accession>A0A1B8QQG6</accession>
<dbReference type="RefSeq" id="WP_067007523.1">
    <property type="nucleotide sequence ID" value="NZ_LXTW01000005.1"/>
</dbReference>
<organism evidence="1 2">
    <name type="scientific">Moraxella nonliquefaciens</name>
    <dbReference type="NCBI Taxonomy" id="478"/>
    <lineage>
        <taxon>Bacteria</taxon>
        <taxon>Pseudomonadati</taxon>
        <taxon>Pseudomonadota</taxon>
        <taxon>Gammaproteobacteria</taxon>
        <taxon>Moraxellales</taxon>
        <taxon>Moraxellaceae</taxon>
        <taxon>Moraxella</taxon>
    </lineage>
</organism>
<dbReference type="AlphaFoldDB" id="A0A1B8QQG6"/>
<evidence type="ECO:0000313" key="1">
    <source>
        <dbReference type="EMBL" id="OBX86541.1"/>
    </source>
</evidence>
<gene>
    <name evidence="1" type="ORF">A7456_09450</name>
</gene>
<protein>
    <submittedName>
        <fullName evidence="1">Uncharacterized protein</fullName>
    </submittedName>
</protein>
<evidence type="ECO:0000313" key="2">
    <source>
        <dbReference type="Proteomes" id="UP000092575"/>
    </source>
</evidence>
<reference evidence="1 2" key="1">
    <citation type="submission" date="2016-05" db="EMBL/GenBank/DDBJ databases">
        <title>Draft genome sequence of Moraxella nonliquefaciens CCUG 348T.</title>
        <authorList>
            <person name="Salva-Serra F."/>
            <person name="Engstrom-Jakobsson H."/>
            <person name="Thorell K."/>
            <person name="Gonzales-Siles L."/>
            <person name="Karlsson R."/>
            <person name="Boulund F."/>
            <person name="Engstrand L."/>
            <person name="Kristiansson E."/>
            <person name="Moore E."/>
        </authorList>
    </citation>
    <scope>NUCLEOTIDE SEQUENCE [LARGE SCALE GENOMIC DNA]</scope>
    <source>
        <strain evidence="1 2">CCUG 348</strain>
    </source>
</reference>
<name>A0A1B8QQG6_MORNO</name>